<keyword evidence="2 6" id="KW-0349">Heme</keyword>
<dbReference type="Proteomes" id="UP000536534">
    <property type="component" value="Unassembled WGS sequence"/>
</dbReference>
<evidence type="ECO:0000256" key="6">
    <source>
        <dbReference type="RuleBase" id="RU000356"/>
    </source>
</evidence>
<accession>A0A7X7LVU7</accession>
<sequence>MTPAQIALVEQSYAEVRPIAGLAGKLFYERLFEIAPELAPLFKGDIEEQGRKLMAVLTTAISLLRHPDRLQQALEDLGRRHRAYGVDAAHFAPVGEALIWTLEQGLQDRFTSERREAWLALYQGVTGTMLRGLNGAEEMPSHLAARRHPQPWWQRLVFFWRRA</sequence>
<dbReference type="CDD" id="cd12131">
    <property type="entry name" value="HGbI-like"/>
    <property type="match status" value="1"/>
</dbReference>
<dbReference type="Pfam" id="PF00042">
    <property type="entry name" value="Globin"/>
    <property type="match status" value="1"/>
</dbReference>
<gene>
    <name evidence="8" type="ORF">GX576_07530</name>
</gene>
<dbReference type="GO" id="GO:0046872">
    <property type="term" value="F:metal ion binding"/>
    <property type="evidence" value="ECO:0007669"/>
    <property type="project" value="UniProtKB-KW"/>
</dbReference>
<keyword evidence="8" id="KW-0675">Receptor</keyword>
<dbReference type="GO" id="GO:0005344">
    <property type="term" value="F:oxygen carrier activity"/>
    <property type="evidence" value="ECO:0007669"/>
    <property type="project" value="UniProtKB-KW"/>
</dbReference>
<name>A0A7X7LVU7_9RHOO</name>
<dbReference type="Gene3D" id="1.10.490.10">
    <property type="entry name" value="Globins"/>
    <property type="match status" value="1"/>
</dbReference>
<dbReference type="SUPFAM" id="SSF46458">
    <property type="entry name" value="Globin-like"/>
    <property type="match status" value="1"/>
</dbReference>
<keyword evidence="3 6" id="KW-0561">Oxygen transport</keyword>
<reference evidence="8 9" key="1">
    <citation type="journal article" date="2020" name="Biotechnol. Biofuels">
        <title>New insights from the biogas microbiome by comprehensive genome-resolved metagenomics of nearly 1600 species originating from multiple anaerobic digesters.</title>
        <authorList>
            <person name="Campanaro S."/>
            <person name="Treu L."/>
            <person name="Rodriguez-R L.M."/>
            <person name="Kovalovszki A."/>
            <person name="Ziels R.M."/>
            <person name="Maus I."/>
            <person name="Zhu X."/>
            <person name="Kougias P.G."/>
            <person name="Basile A."/>
            <person name="Luo G."/>
            <person name="Schluter A."/>
            <person name="Konstantinidis K.T."/>
            <person name="Angelidaki I."/>
        </authorList>
    </citation>
    <scope>NUCLEOTIDE SEQUENCE [LARGE SCALE GENOMIC DNA]</scope>
    <source>
        <strain evidence="8">AS06rmzACSIP_256</strain>
    </source>
</reference>
<proteinExistence type="inferred from homology"/>
<feature type="domain" description="Globin" evidence="7">
    <location>
        <begin position="1"/>
        <end position="134"/>
    </location>
</feature>
<keyword evidence="1 6" id="KW-0813">Transport</keyword>
<organism evidence="8 9">
    <name type="scientific">Thauera phenolivorans</name>
    <dbReference type="NCBI Taxonomy" id="1792543"/>
    <lineage>
        <taxon>Bacteria</taxon>
        <taxon>Pseudomonadati</taxon>
        <taxon>Pseudomonadota</taxon>
        <taxon>Betaproteobacteria</taxon>
        <taxon>Rhodocyclales</taxon>
        <taxon>Zoogloeaceae</taxon>
        <taxon>Thauera</taxon>
    </lineage>
</organism>
<dbReference type="PANTHER" id="PTHR46458:SF1">
    <property type="entry name" value="GEO09476P1"/>
    <property type="match status" value="1"/>
</dbReference>
<keyword evidence="4" id="KW-0479">Metal-binding</keyword>
<dbReference type="InterPro" id="IPR012292">
    <property type="entry name" value="Globin/Proto"/>
</dbReference>
<evidence type="ECO:0000313" key="8">
    <source>
        <dbReference type="EMBL" id="NLF54233.1"/>
    </source>
</evidence>
<dbReference type="GO" id="GO:0019825">
    <property type="term" value="F:oxygen binding"/>
    <property type="evidence" value="ECO:0007669"/>
    <property type="project" value="InterPro"/>
</dbReference>
<protein>
    <submittedName>
        <fullName evidence="8">Hemin receptor</fullName>
    </submittedName>
</protein>
<evidence type="ECO:0000259" key="7">
    <source>
        <dbReference type="PROSITE" id="PS01033"/>
    </source>
</evidence>
<dbReference type="EMBL" id="JAAYYV010000200">
    <property type="protein sequence ID" value="NLF54233.1"/>
    <property type="molecule type" value="Genomic_DNA"/>
</dbReference>
<comment type="similarity">
    <text evidence="6">Belongs to the globin family.</text>
</comment>
<keyword evidence="5" id="KW-0408">Iron</keyword>
<evidence type="ECO:0000313" key="9">
    <source>
        <dbReference type="Proteomes" id="UP000536534"/>
    </source>
</evidence>
<dbReference type="GO" id="GO:0020037">
    <property type="term" value="F:heme binding"/>
    <property type="evidence" value="ECO:0007669"/>
    <property type="project" value="InterPro"/>
</dbReference>
<dbReference type="InterPro" id="IPR009050">
    <property type="entry name" value="Globin-like_sf"/>
</dbReference>
<dbReference type="AlphaFoldDB" id="A0A7X7LVU7"/>
<evidence type="ECO:0000256" key="5">
    <source>
        <dbReference type="ARBA" id="ARBA00023004"/>
    </source>
</evidence>
<dbReference type="PROSITE" id="PS01033">
    <property type="entry name" value="GLOBIN"/>
    <property type="match status" value="1"/>
</dbReference>
<evidence type="ECO:0000256" key="3">
    <source>
        <dbReference type="ARBA" id="ARBA00022621"/>
    </source>
</evidence>
<dbReference type="PANTHER" id="PTHR46458">
    <property type="entry name" value="BLR2807 PROTEIN"/>
    <property type="match status" value="1"/>
</dbReference>
<comment type="caution">
    <text evidence="8">The sequence shown here is derived from an EMBL/GenBank/DDBJ whole genome shotgun (WGS) entry which is preliminary data.</text>
</comment>
<evidence type="ECO:0000256" key="2">
    <source>
        <dbReference type="ARBA" id="ARBA00022617"/>
    </source>
</evidence>
<dbReference type="InterPro" id="IPR050532">
    <property type="entry name" value="Globin-like_OT"/>
</dbReference>
<evidence type="ECO:0000256" key="1">
    <source>
        <dbReference type="ARBA" id="ARBA00022448"/>
    </source>
</evidence>
<evidence type="ECO:0000256" key="4">
    <source>
        <dbReference type="ARBA" id="ARBA00022723"/>
    </source>
</evidence>
<dbReference type="InterPro" id="IPR000971">
    <property type="entry name" value="Globin"/>
</dbReference>